<dbReference type="EMBL" id="QLSX01000010">
    <property type="protein sequence ID" value="RAR59064.1"/>
    <property type="molecule type" value="Genomic_DNA"/>
</dbReference>
<evidence type="ECO:0000313" key="2">
    <source>
        <dbReference type="EMBL" id="RAR59064.1"/>
    </source>
</evidence>
<dbReference type="InterPro" id="IPR055705">
    <property type="entry name" value="DUF7281"/>
</dbReference>
<accession>A0A328XTU9</accession>
<reference evidence="2 3" key="1">
    <citation type="submission" date="2018-06" db="EMBL/GenBank/DDBJ databases">
        <title>Comparative analysis of microorganisms from saline springs in Andes Mountain Range, Colombia.</title>
        <authorList>
            <person name="Rubin E."/>
        </authorList>
    </citation>
    <scope>NUCLEOTIDE SEQUENCE [LARGE SCALE GENOMIC DNA]</scope>
    <source>
        <strain evidence="2 3">USBA-857</strain>
    </source>
</reference>
<gene>
    <name evidence="2" type="ORF">BCL93_11097</name>
</gene>
<protein>
    <recommendedName>
        <fullName evidence="1">DUF7281 domain-containing protein</fullName>
    </recommendedName>
</protein>
<dbReference type="OrthoDB" id="6381926at2"/>
<comment type="caution">
    <text evidence="2">The sequence shown here is derived from an EMBL/GenBank/DDBJ whole genome shotgun (WGS) entry which is preliminary data.</text>
</comment>
<dbReference type="AlphaFoldDB" id="A0A328XTU9"/>
<dbReference type="RefSeq" id="WP_112055833.1">
    <property type="nucleotide sequence ID" value="NZ_QLSX01000010.1"/>
</dbReference>
<name>A0A328XTU9_9GAMM</name>
<sequence>MTLSSAARRALNEVERRLRGQPTLEKARSAKWVKEVEAWCAQQDIDLRARQNVKTLRFDRDLLSKINRVLESLGQAPLGVSLSGLTTSEQAYLGSEEAKGVGQRPRFRRVLVNLPLESSLSWLSAESRQYRDLDWPSIDLGAFDALIQIENLDSFYAFSGDTEANVIRSTTARRICRPLVIYRGDKHYGGGFAALARAWMDTGKPHGYLGDFDASGVSFALASQSTHLILPPLEWLAAKVTGDHLPPEQTKTQAVLRQHLKSLRRDHPLQPYLALMLGQQRGLRQQWFGADLEWVPLGLGSD</sequence>
<feature type="domain" description="DUF7281" evidence="1">
    <location>
        <begin position="135"/>
        <end position="286"/>
    </location>
</feature>
<dbReference type="Pfam" id="PF23947">
    <property type="entry name" value="DUF7281"/>
    <property type="match status" value="1"/>
</dbReference>
<organism evidence="2 3">
    <name type="scientific">Onishia taeanensis</name>
    <dbReference type="NCBI Taxonomy" id="284577"/>
    <lineage>
        <taxon>Bacteria</taxon>
        <taxon>Pseudomonadati</taxon>
        <taxon>Pseudomonadota</taxon>
        <taxon>Gammaproteobacteria</taxon>
        <taxon>Oceanospirillales</taxon>
        <taxon>Halomonadaceae</taxon>
        <taxon>Onishia</taxon>
    </lineage>
</organism>
<evidence type="ECO:0000259" key="1">
    <source>
        <dbReference type="Pfam" id="PF23947"/>
    </source>
</evidence>
<proteinExistence type="predicted"/>
<evidence type="ECO:0000313" key="3">
    <source>
        <dbReference type="Proteomes" id="UP000249700"/>
    </source>
</evidence>
<dbReference type="Proteomes" id="UP000249700">
    <property type="component" value="Unassembled WGS sequence"/>
</dbReference>